<keyword evidence="1" id="KW-0812">Transmembrane</keyword>
<reference evidence="2 3" key="1">
    <citation type="submission" date="2018-07" db="EMBL/GenBank/DDBJ databases">
        <title>Modular assembly of carbohydrate-degrading microbial communities in the ocean.</title>
        <authorList>
            <person name="Enke T.N."/>
            <person name="Datta M.S."/>
            <person name="Schwartzman J.A."/>
            <person name="Cermak N."/>
            <person name="Schmitz D.A."/>
            <person name="Barrere J."/>
            <person name="Cordero O.X."/>
        </authorList>
    </citation>
    <scope>NUCLEOTIDE SEQUENCE [LARGE SCALE GENOMIC DNA]</scope>
    <source>
        <strain evidence="2 3">C3M10</strain>
    </source>
</reference>
<gene>
    <name evidence="2" type="ORF">DS909_14925</name>
</gene>
<dbReference type="Proteomes" id="UP000252706">
    <property type="component" value="Unassembled WGS sequence"/>
</dbReference>
<proteinExistence type="predicted"/>
<feature type="transmembrane region" description="Helical" evidence="1">
    <location>
        <begin position="273"/>
        <end position="295"/>
    </location>
</feature>
<feature type="transmembrane region" description="Helical" evidence="1">
    <location>
        <begin position="307"/>
        <end position="328"/>
    </location>
</feature>
<keyword evidence="1" id="KW-1133">Transmembrane helix</keyword>
<feature type="transmembrane region" description="Helical" evidence="1">
    <location>
        <begin position="12"/>
        <end position="42"/>
    </location>
</feature>
<name>A0A366WU68_9RHOB</name>
<feature type="transmembrane region" description="Helical" evidence="1">
    <location>
        <begin position="101"/>
        <end position="120"/>
    </location>
</feature>
<dbReference type="EMBL" id="QOCE01000037">
    <property type="protein sequence ID" value="RBW53414.1"/>
    <property type="molecule type" value="Genomic_DNA"/>
</dbReference>
<dbReference type="AlphaFoldDB" id="A0A366WU68"/>
<feature type="transmembrane region" description="Helical" evidence="1">
    <location>
        <begin position="48"/>
        <end position="70"/>
    </location>
</feature>
<feature type="transmembrane region" description="Helical" evidence="1">
    <location>
        <begin position="127"/>
        <end position="151"/>
    </location>
</feature>
<dbReference type="OrthoDB" id="7704222at2"/>
<comment type="caution">
    <text evidence="2">The sequence shown here is derived from an EMBL/GenBank/DDBJ whole genome shotgun (WGS) entry which is preliminary data.</text>
</comment>
<sequence length="344" mass="36203">MHIEDRRSVLRLAIGVTGLFSLGLLLGWPLSVIGAVFAALFLQAPNALPLAAFGKLFVFSIGLMFVSFVLASITAPYPAVFLILVASAIILSFVWSVSGAGVLPGVIALMGALMIPNLVLQSSDLAFVLVLWIPANLFLAGFASTLMFVLIPAAPPTNAQKKAAAAAQDFDPYRRIVRMSLVTVPFALVFFLSGASALLVLFFVALLSQQLAALPAAGKAVAKAMLTANLLGAAVSIVCYEINVIAPVIMTPILLCFFFCLSLGALGKSQNLFASAAGSAITTALVVYGGSIAPFSDDADVKSITRVLQVASASIFVIVAYVVVDEFWPERKRRSSRLKSQSTT</sequence>
<protein>
    <recommendedName>
        <fullName evidence="4">DUF2955 domain-containing protein</fullName>
    </recommendedName>
</protein>
<keyword evidence="1" id="KW-0472">Membrane</keyword>
<evidence type="ECO:0000313" key="2">
    <source>
        <dbReference type="EMBL" id="RBW53414.1"/>
    </source>
</evidence>
<evidence type="ECO:0008006" key="4">
    <source>
        <dbReference type="Google" id="ProtNLM"/>
    </source>
</evidence>
<evidence type="ECO:0000256" key="1">
    <source>
        <dbReference type="SAM" id="Phobius"/>
    </source>
</evidence>
<feature type="transmembrane region" description="Helical" evidence="1">
    <location>
        <begin position="186"/>
        <end position="208"/>
    </location>
</feature>
<evidence type="ECO:0000313" key="3">
    <source>
        <dbReference type="Proteomes" id="UP000252706"/>
    </source>
</evidence>
<organism evidence="2 3">
    <name type="scientific">Phaeobacter gallaeciensis</name>
    <dbReference type="NCBI Taxonomy" id="60890"/>
    <lineage>
        <taxon>Bacteria</taxon>
        <taxon>Pseudomonadati</taxon>
        <taxon>Pseudomonadota</taxon>
        <taxon>Alphaproteobacteria</taxon>
        <taxon>Rhodobacterales</taxon>
        <taxon>Roseobacteraceae</taxon>
        <taxon>Phaeobacter</taxon>
    </lineage>
</organism>
<feature type="transmembrane region" description="Helical" evidence="1">
    <location>
        <begin position="244"/>
        <end position="266"/>
    </location>
</feature>
<accession>A0A366WU68</accession>